<keyword evidence="2" id="KW-1185">Reference proteome</keyword>
<protein>
    <submittedName>
        <fullName evidence="1">Uncharacterized protein</fullName>
    </submittedName>
</protein>
<dbReference type="Proteomes" id="UP000826661">
    <property type="component" value="Chromosome IV"/>
</dbReference>
<organism evidence="1 2">
    <name type="scientific">Trichoderma simmonsii</name>
    <dbReference type="NCBI Taxonomy" id="1491479"/>
    <lineage>
        <taxon>Eukaryota</taxon>
        <taxon>Fungi</taxon>
        <taxon>Dikarya</taxon>
        <taxon>Ascomycota</taxon>
        <taxon>Pezizomycotina</taxon>
        <taxon>Sordariomycetes</taxon>
        <taxon>Hypocreomycetidae</taxon>
        <taxon>Hypocreales</taxon>
        <taxon>Hypocreaceae</taxon>
        <taxon>Trichoderma</taxon>
    </lineage>
</organism>
<dbReference type="AlphaFoldDB" id="A0A8G0PJ49"/>
<sequence>MRGARAWRAWIKVAGNELWAVDDGSTLFMSKCFAENCQVHPALHGGLSREARRSVLRSLGLWVSPWLPSLGACPASASLLPDTQQFAVASPAETEKRKEKKGTDYTLICFTSDLAVTCHPGFWQPVSSQILFGLLFTGRVSHVQPGLDSLAPVLSITQDQDLYAEPPGMEAR</sequence>
<proteinExistence type="predicted"/>
<evidence type="ECO:0000313" key="1">
    <source>
        <dbReference type="EMBL" id="QYT01190.1"/>
    </source>
</evidence>
<gene>
    <name evidence="1" type="ORF">H0G86_008238</name>
</gene>
<evidence type="ECO:0000313" key="2">
    <source>
        <dbReference type="Proteomes" id="UP000826661"/>
    </source>
</evidence>
<reference evidence="1 2" key="1">
    <citation type="journal article" date="2021" name="BMC Genomics">
        <title>Telomere-to-telomere genome assembly of asparaginase-producing Trichoderma simmonsii.</title>
        <authorList>
            <person name="Chung D."/>
            <person name="Kwon Y.M."/>
            <person name="Yang Y."/>
        </authorList>
    </citation>
    <scope>NUCLEOTIDE SEQUENCE [LARGE SCALE GENOMIC DNA]</scope>
    <source>
        <strain evidence="1 2">GH-Sj1</strain>
    </source>
</reference>
<accession>A0A8G0PJ49</accession>
<dbReference type="EMBL" id="CP075867">
    <property type="protein sequence ID" value="QYT01190.1"/>
    <property type="molecule type" value="Genomic_DNA"/>
</dbReference>
<name>A0A8G0PJ49_9HYPO</name>